<evidence type="ECO:0000313" key="3">
    <source>
        <dbReference type="Proteomes" id="UP000663881"/>
    </source>
</evidence>
<name>A0A820L6Q3_9BILA</name>
<comment type="caution">
    <text evidence="2">The sequence shown here is derived from an EMBL/GenBank/DDBJ whole genome shotgun (WGS) entry which is preliminary data.</text>
</comment>
<proteinExistence type="predicted"/>
<evidence type="ECO:0000313" key="2">
    <source>
        <dbReference type="EMBL" id="CAF4351796.1"/>
    </source>
</evidence>
<accession>A0A820L6Q3</accession>
<evidence type="ECO:0000256" key="1">
    <source>
        <dbReference type="SAM" id="Phobius"/>
    </source>
</evidence>
<protein>
    <submittedName>
        <fullName evidence="2">Uncharacterized protein</fullName>
    </submittedName>
</protein>
<dbReference type="AlphaFoldDB" id="A0A820L6Q3"/>
<feature type="transmembrane region" description="Helical" evidence="1">
    <location>
        <begin position="49"/>
        <end position="68"/>
    </location>
</feature>
<gene>
    <name evidence="2" type="ORF">OKA104_LOCUS48845</name>
</gene>
<sequence>MAHVGFGSTSINIIQGNGVHYDCGCIISQNGDLIRYANRGNESVLNVPAVYVAYFSTFGALAWHLLLFETSVENLHGPILSPTAIADTTPTYRLSGDSIRAKVCNFVCTRLLSTFHWLSVRSNPDDTCILLNHCFEQMAFLTQNTNSWIKPVYTTLHDQVKAEEKYQ</sequence>
<dbReference type="EMBL" id="CAJOAY010021834">
    <property type="protein sequence ID" value="CAF4351796.1"/>
    <property type="molecule type" value="Genomic_DNA"/>
</dbReference>
<reference evidence="2" key="1">
    <citation type="submission" date="2021-02" db="EMBL/GenBank/DDBJ databases">
        <authorList>
            <person name="Nowell W R."/>
        </authorList>
    </citation>
    <scope>NUCLEOTIDE SEQUENCE</scope>
</reference>
<dbReference type="Proteomes" id="UP000663881">
    <property type="component" value="Unassembled WGS sequence"/>
</dbReference>
<keyword evidence="1" id="KW-0472">Membrane</keyword>
<organism evidence="2 3">
    <name type="scientific">Adineta steineri</name>
    <dbReference type="NCBI Taxonomy" id="433720"/>
    <lineage>
        <taxon>Eukaryota</taxon>
        <taxon>Metazoa</taxon>
        <taxon>Spiralia</taxon>
        <taxon>Gnathifera</taxon>
        <taxon>Rotifera</taxon>
        <taxon>Eurotatoria</taxon>
        <taxon>Bdelloidea</taxon>
        <taxon>Adinetida</taxon>
        <taxon>Adinetidae</taxon>
        <taxon>Adineta</taxon>
    </lineage>
</organism>
<keyword evidence="1" id="KW-1133">Transmembrane helix</keyword>
<feature type="non-terminal residue" evidence="2">
    <location>
        <position position="167"/>
    </location>
</feature>
<keyword evidence="1" id="KW-0812">Transmembrane</keyword>